<dbReference type="FunFam" id="1.25.40.10:FF:000682">
    <property type="entry name" value="Pentatricopeptide repeat-containing protein At3g16610"/>
    <property type="match status" value="1"/>
</dbReference>
<dbReference type="InterPro" id="IPR046960">
    <property type="entry name" value="PPR_At4g14850-like_plant"/>
</dbReference>
<dbReference type="Proteomes" id="UP001370490">
    <property type="component" value="Unassembled WGS sequence"/>
</dbReference>
<organism evidence="3 4">
    <name type="scientific">Dillenia turbinata</name>
    <dbReference type="NCBI Taxonomy" id="194707"/>
    <lineage>
        <taxon>Eukaryota</taxon>
        <taxon>Viridiplantae</taxon>
        <taxon>Streptophyta</taxon>
        <taxon>Embryophyta</taxon>
        <taxon>Tracheophyta</taxon>
        <taxon>Spermatophyta</taxon>
        <taxon>Magnoliopsida</taxon>
        <taxon>eudicotyledons</taxon>
        <taxon>Gunneridae</taxon>
        <taxon>Pentapetalae</taxon>
        <taxon>Dilleniales</taxon>
        <taxon>Dilleniaceae</taxon>
        <taxon>Dillenia</taxon>
    </lineage>
</organism>
<name>A0AAN8WG93_9MAGN</name>
<dbReference type="GO" id="GO:0003723">
    <property type="term" value="F:RNA binding"/>
    <property type="evidence" value="ECO:0007669"/>
    <property type="project" value="InterPro"/>
</dbReference>
<proteinExistence type="predicted"/>
<reference evidence="3 4" key="1">
    <citation type="submission" date="2023-12" db="EMBL/GenBank/DDBJ databases">
        <title>A high-quality genome assembly for Dillenia turbinata (Dilleniales).</title>
        <authorList>
            <person name="Chanderbali A."/>
        </authorList>
    </citation>
    <scope>NUCLEOTIDE SEQUENCE [LARGE SCALE GENOMIC DNA]</scope>
    <source>
        <strain evidence="3">LSX21</strain>
        <tissue evidence="3">Leaf</tissue>
    </source>
</reference>
<dbReference type="AlphaFoldDB" id="A0AAN8WG93"/>
<dbReference type="NCBIfam" id="TIGR00756">
    <property type="entry name" value="PPR"/>
    <property type="match status" value="7"/>
</dbReference>
<feature type="repeat" description="PPR" evidence="2">
    <location>
        <begin position="139"/>
        <end position="173"/>
    </location>
</feature>
<keyword evidence="1" id="KW-0677">Repeat</keyword>
<dbReference type="Pfam" id="PF01535">
    <property type="entry name" value="PPR"/>
    <property type="match status" value="4"/>
</dbReference>
<feature type="repeat" description="PPR" evidence="2">
    <location>
        <begin position="69"/>
        <end position="103"/>
    </location>
</feature>
<feature type="repeat" description="PPR" evidence="2">
    <location>
        <begin position="271"/>
        <end position="305"/>
    </location>
</feature>
<dbReference type="Pfam" id="PF13041">
    <property type="entry name" value="PPR_2"/>
    <property type="match status" value="2"/>
</dbReference>
<dbReference type="PANTHER" id="PTHR47926">
    <property type="entry name" value="PENTATRICOPEPTIDE REPEAT-CONTAINING PROTEIN"/>
    <property type="match status" value="1"/>
</dbReference>
<feature type="repeat" description="PPR" evidence="2">
    <location>
        <begin position="443"/>
        <end position="477"/>
    </location>
</feature>
<protein>
    <submittedName>
        <fullName evidence="3">Pentatricopeptide repeat</fullName>
    </submittedName>
</protein>
<gene>
    <name evidence="3" type="ORF">RJ641_013532</name>
</gene>
<dbReference type="PROSITE" id="PS51375">
    <property type="entry name" value="PPR"/>
    <property type="match status" value="5"/>
</dbReference>
<evidence type="ECO:0000313" key="4">
    <source>
        <dbReference type="Proteomes" id="UP001370490"/>
    </source>
</evidence>
<dbReference type="EMBL" id="JBAMMX010000002">
    <property type="protein sequence ID" value="KAK6945988.1"/>
    <property type="molecule type" value="Genomic_DNA"/>
</dbReference>
<dbReference type="GO" id="GO:0009451">
    <property type="term" value="P:RNA modification"/>
    <property type="evidence" value="ECO:0007669"/>
    <property type="project" value="InterPro"/>
</dbReference>
<dbReference type="InterPro" id="IPR002885">
    <property type="entry name" value="PPR_rpt"/>
</dbReference>
<accession>A0AAN8WG93</accession>
<evidence type="ECO:0000256" key="1">
    <source>
        <dbReference type="ARBA" id="ARBA00022737"/>
    </source>
</evidence>
<comment type="caution">
    <text evidence="3">The sequence shown here is derived from an EMBL/GenBank/DDBJ whole genome shotgun (WGS) entry which is preliminary data.</text>
</comment>
<dbReference type="InterPro" id="IPR011990">
    <property type="entry name" value="TPR-like_helical_dom_sf"/>
</dbReference>
<evidence type="ECO:0000256" key="2">
    <source>
        <dbReference type="PROSITE-ProRule" id="PRU00708"/>
    </source>
</evidence>
<sequence length="531" mass="58763">MTWRHYVQLLESCIQSKSLTLGKQIHQAIIKDNTHFNNFTVLENLTHLYAKCDQILYARRVFDKISNPRVILWNIMIRAYAWNGPFEEAIDLYHLMLFSGIKPTKYTYPFVLKACSSLQAVEDGMDVHDHVKLHRLESDVYICTALVDFYAKCGNLVEARRVFDAMMDKDVVAWNAMIAGSSLHGLYDDTLRVVIQMQKAKISPNSSTLVAILPAVAQANALSKGKAIHSYCVRRGFDGDVVIETGLLDMYGKCRCQLYGQRIFNTMGFKNEVTWSAMIGACLSWGDPKGALELFHHMFLTGTVNASPVTFGSILRACAELTDLGKGRQIHCHVIKLGCFLDLMLGNTLISMYAKCGSVSDAIGFFDEMICKDTVSYSAVISGCVQNGNAEEALDIFHQMQLSGVEPDSATMVGILPACSHLAALQHGRCSHSYLIVHGLATEVSCCNALIDMYAKCGRIDVAREVFNRMAKRDIITWNALIADIALLDLLASLLVALVLTTLEIACLRFEQAQSCGSSLISKDHGSIRVA</sequence>
<keyword evidence="4" id="KW-1185">Reference proteome</keyword>
<feature type="repeat" description="PPR" evidence="2">
    <location>
        <begin position="373"/>
        <end position="407"/>
    </location>
</feature>
<dbReference type="PANTHER" id="PTHR47926:SF347">
    <property type="entry name" value="PENTATRICOPEPTIDE REPEAT-CONTAINING PROTEIN"/>
    <property type="match status" value="1"/>
</dbReference>
<dbReference type="FunFam" id="1.25.40.10:FF:000344">
    <property type="entry name" value="Pentatricopeptide repeat-containing protein"/>
    <property type="match status" value="1"/>
</dbReference>
<dbReference type="Gene3D" id="1.25.40.10">
    <property type="entry name" value="Tetratricopeptide repeat domain"/>
    <property type="match status" value="4"/>
</dbReference>
<evidence type="ECO:0000313" key="3">
    <source>
        <dbReference type="EMBL" id="KAK6945988.1"/>
    </source>
</evidence>